<dbReference type="InterPro" id="IPR021109">
    <property type="entry name" value="Peptidase_aspartic_dom_sf"/>
</dbReference>
<evidence type="ECO:0000256" key="1">
    <source>
        <dbReference type="ARBA" id="ARBA00007447"/>
    </source>
</evidence>
<dbReference type="GeneID" id="95987364"/>
<evidence type="ECO:0000313" key="5">
    <source>
        <dbReference type="Proteomes" id="UP001565368"/>
    </source>
</evidence>
<gene>
    <name evidence="4" type="ORF">Q8F55_006321</name>
</gene>
<sequence length="502" mass="53521">MFNPHLGAAAALFAVSLLAEPSAAFLPRADDGPVNVDLFSNPQARLDSHVEVRQFARRRLALKYGFDDEVLKRQEGDYDLTNYVDARYNIKTAFGTPPQDFLLALDTGSTAIWVYDSSCSPTTCGNTTGGFDASRSSTYRPEPRVNRDMTYLTTYCKGPWGYDTVGFTNGLSGAERRNDSTDALLFMRCTDGNTTTHQLSHRGVLGMGWSVTKDTPYSLWMRLVSKWKDQRFGVFLAKQDADLGEDLSHSDQNGGVLTLGGVNTALFTGDINYIPLSNASYLNGVPYDWGVMLDRAEYGGKEFAVNTPAVVDTGGPTSLVPPEVYQAVYGDIPGAEAYTTPVPYVAFPCDTKLAPLTLTLGGVQYTIPGEELAIYIPKWDRPGRPKYCTNGLEPTPSGVRDWDWLLGDDFLRQVYSVYQYSPPAIGFAKLSDKAVSYAAGGNTAGSNTAGSNTTGTGAAAAGASGTAYPSAAASPTRTDSGAGSTVASLAGVVAGVVLAALA</sequence>
<dbReference type="CDD" id="cd05471">
    <property type="entry name" value="pepsin_like"/>
    <property type="match status" value="1"/>
</dbReference>
<dbReference type="RefSeq" id="XP_069206853.1">
    <property type="nucleotide sequence ID" value="XM_069354782.1"/>
</dbReference>
<feature type="signal peptide" evidence="2">
    <location>
        <begin position="1"/>
        <end position="24"/>
    </location>
</feature>
<dbReference type="InterPro" id="IPR001461">
    <property type="entry name" value="Aspartic_peptidase_A1"/>
</dbReference>
<dbReference type="PROSITE" id="PS51767">
    <property type="entry name" value="PEPTIDASE_A1"/>
    <property type="match status" value="1"/>
</dbReference>
<keyword evidence="2" id="KW-0732">Signal</keyword>
<dbReference type="Proteomes" id="UP001565368">
    <property type="component" value="Unassembled WGS sequence"/>
</dbReference>
<reference evidence="4 5" key="1">
    <citation type="submission" date="2023-08" db="EMBL/GenBank/DDBJ databases">
        <title>Annotated Genome Sequence of Vanrija albida AlHP1.</title>
        <authorList>
            <person name="Herzog R."/>
        </authorList>
    </citation>
    <scope>NUCLEOTIDE SEQUENCE [LARGE SCALE GENOMIC DNA]</scope>
    <source>
        <strain evidence="4 5">AlHP1</strain>
    </source>
</reference>
<proteinExistence type="inferred from homology"/>
<dbReference type="Gene3D" id="2.40.70.10">
    <property type="entry name" value="Acid Proteases"/>
    <property type="match status" value="2"/>
</dbReference>
<dbReference type="InterPro" id="IPR034164">
    <property type="entry name" value="Pepsin-like_dom"/>
</dbReference>
<feature type="chain" id="PRO_5046774596" description="Peptidase A1 domain-containing protein" evidence="2">
    <location>
        <begin position="25"/>
        <end position="502"/>
    </location>
</feature>
<dbReference type="Pfam" id="PF00026">
    <property type="entry name" value="Asp"/>
    <property type="match status" value="1"/>
</dbReference>
<dbReference type="InterPro" id="IPR033121">
    <property type="entry name" value="PEPTIDASE_A1"/>
</dbReference>
<dbReference type="PANTHER" id="PTHR47966:SF51">
    <property type="entry name" value="BETA-SITE APP-CLEAVING ENZYME, ISOFORM A-RELATED"/>
    <property type="match status" value="1"/>
</dbReference>
<evidence type="ECO:0000313" key="4">
    <source>
        <dbReference type="EMBL" id="KAL1406909.1"/>
    </source>
</evidence>
<dbReference type="SUPFAM" id="SSF50630">
    <property type="entry name" value="Acid proteases"/>
    <property type="match status" value="1"/>
</dbReference>
<evidence type="ECO:0000256" key="2">
    <source>
        <dbReference type="SAM" id="SignalP"/>
    </source>
</evidence>
<comment type="similarity">
    <text evidence="1">Belongs to the peptidase A1 family.</text>
</comment>
<feature type="domain" description="Peptidase A1" evidence="3">
    <location>
        <begin position="88"/>
        <end position="428"/>
    </location>
</feature>
<accession>A0ABR3PWU8</accession>
<dbReference type="PANTHER" id="PTHR47966">
    <property type="entry name" value="BETA-SITE APP-CLEAVING ENZYME, ISOFORM A-RELATED"/>
    <property type="match status" value="1"/>
</dbReference>
<dbReference type="PRINTS" id="PR00792">
    <property type="entry name" value="PEPSIN"/>
</dbReference>
<protein>
    <recommendedName>
        <fullName evidence="3">Peptidase A1 domain-containing protein</fullName>
    </recommendedName>
</protein>
<dbReference type="EMBL" id="JBBXJM010000005">
    <property type="protein sequence ID" value="KAL1406909.1"/>
    <property type="molecule type" value="Genomic_DNA"/>
</dbReference>
<organism evidence="4 5">
    <name type="scientific">Vanrija albida</name>
    <dbReference type="NCBI Taxonomy" id="181172"/>
    <lineage>
        <taxon>Eukaryota</taxon>
        <taxon>Fungi</taxon>
        <taxon>Dikarya</taxon>
        <taxon>Basidiomycota</taxon>
        <taxon>Agaricomycotina</taxon>
        <taxon>Tremellomycetes</taxon>
        <taxon>Trichosporonales</taxon>
        <taxon>Trichosporonaceae</taxon>
        <taxon>Vanrija</taxon>
    </lineage>
</organism>
<evidence type="ECO:0000259" key="3">
    <source>
        <dbReference type="PROSITE" id="PS51767"/>
    </source>
</evidence>
<name>A0ABR3PWU8_9TREE</name>
<comment type="caution">
    <text evidence="4">The sequence shown here is derived from an EMBL/GenBank/DDBJ whole genome shotgun (WGS) entry which is preliminary data.</text>
</comment>
<keyword evidence="5" id="KW-1185">Reference proteome</keyword>